<reference evidence="1" key="1">
    <citation type="submission" date="2020-05" db="EMBL/GenBank/DDBJ databases">
        <authorList>
            <person name="Chiriac C."/>
            <person name="Salcher M."/>
            <person name="Ghai R."/>
            <person name="Kavagutti S V."/>
        </authorList>
    </citation>
    <scope>NUCLEOTIDE SEQUENCE</scope>
</reference>
<sequence>MLLQIEQLTEDDSYDLEECTEQSNAWINIHLVESVTEDDEDKDRCYVYMQSQDFFYINESSDSFIKRYQEALFGTVITRFYDKTNRNT</sequence>
<dbReference type="EMBL" id="LR798216">
    <property type="protein sequence ID" value="CAB5194518.1"/>
    <property type="molecule type" value="Genomic_DNA"/>
</dbReference>
<protein>
    <submittedName>
        <fullName evidence="1">Uncharacterized protein</fullName>
    </submittedName>
</protein>
<organism evidence="1">
    <name type="scientific">uncultured Caudovirales phage</name>
    <dbReference type="NCBI Taxonomy" id="2100421"/>
    <lineage>
        <taxon>Viruses</taxon>
        <taxon>Duplodnaviria</taxon>
        <taxon>Heunggongvirae</taxon>
        <taxon>Uroviricota</taxon>
        <taxon>Caudoviricetes</taxon>
        <taxon>Peduoviridae</taxon>
        <taxon>Maltschvirus</taxon>
        <taxon>Maltschvirus maltsch</taxon>
    </lineage>
</organism>
<name>A0A6J7WBI9_9CAUD</name>
<gene>
    <name evidence="1" type="ORF">UFOVP174_10</name>
</gene>
<proteinExistence type="predicted"/>
<accession>A0A6J7WBI9</accession>
<evidence type="ECO:0000313" key="1">
    <source>
        <dbReference type="EMBL" id="CAB5194518.1"/>
    </source>
</evidence>